<reference evidence="1" key="2">
    <citation type="journal article" date="2015" name="Fish Shellfish Immunol.">
        <title>Early steps in the European eel (Anguilla anguilla)-Vibrio vulnificus interaction in the gills: Role of the RtxA13 toxin.</title>
        <authorList>
            <person name="Callol A."/>
            <person name="Pajuelo D."/>
            <person name="Ebbesson L."/>
            <person name="Teles M."/>
            <person name="MacKenzie S."/>
            <person name="Amaro C."/>
        </authorList>
    </citation>
    <scope>NUCLEOTIDE SEQUENCE</scope>
</reference>
<dbReference type="AlphaFoldDB" id="A0A0E9VYX5"/>
<name>A0A0E9VYX5_ANGAN</name>
<sequence>MSAEKYCAHENRVSLTFFKKYFACLRKSPA</sequence>
<evidence type="ECO:0000313" key="1">
    <source>
        <dbReference type="EMBL" id="JAH83334.1"/>
    </source>
</evidence>
<proteinExistence type="predicted"/>
<organism evidence="1">
    <name type="scientific">Anguilla anguilla</name>
    <name type="common">European freshwater eel</name>
    <name type="synonym">Muraena anguilla</name>
    <dbReference type="NCBI Taxonomy" id="7936"/>
    <lineage>
        <taxon>Eukaryota</taxon>
        <taxon>Metazoa</taxon>
        <taxon>Chordata</taxon>
        <taxon>Craniata</taxon>
        <taxon>Vertebrata</taxon>
        <taxon>Euteleostomi</taxon>
        <taxon>Actinopterygii</taxon>
        <taxon>Neopterygii</taxon>
        <taxon>Teleostei</taxon>
        <taxon>Anguilliformes</taxon>
        <taxon>Anguillidae</taxon>
        <taxon>Anguilla</taxon>
    </lineage>
</organism>
<accession>A0A0E9VYX5</accession>
<reference evidence="1" key="1">
    <citation type="submission" date="2014-11" db="EMBL/GenBank/DDBJ databases">
        <authorList>
            <person name="Amaro Gonzalez C."/>
        </authorList>
    </citation>
    <scope>NUCLEOTIDE SEQUENCE</scope>
</reference>
<protein>
    <submittedName>
        <fullName evidence="1">Uncharacterized protein</fullName>
    </submittedName>
</protein>
<dbReference type="EMBL" id="GBXM01025243">
    <property type="protein sequence ID" value="JAH83334.1"/>
    <property type="molecule type" value="Transcribed_RNA"/>
</dbReference>